<dbReference type="InterPro" id="IPR027417">
    <property type="entry name" value="P-loop_NTPase"/>
</dbReference>
<evidence type="ECO:0000259" key="8">
    <source>
        <dbReference type="Pfam" id="PF00005"/>
    </source>
</evidence>
<dbReference type="EMBL" id="JANX01001148">
    <property type="protein sequence ID" value="KGM30000.1"/>
    <property type="molecule type" value="Genomic_DNA"/>
</dbReference>
<keyword evidence="7" id="KW-0472">Membrane</keyword>
<dbReference type="GO" id="GO:0005524">
    <property type="term" value="F:ATP binding"/>
    <property type="evidence" value="ECO:0007669"/>
    <property type="project" value="UniProtKB-KW"/>
</dbReference>
<evidence type="ECO:0000256" key="5">
    <source>
        <dbReference type="ARBA" id="ARBA00022741"/>
    </source>
</evidence>
<dbReference type="RefSeq" id="WP_034849942.1">
    <property type="nucleotide sequence ID" value="NZ_JANX01001148.1"/>
</dbReference>
<comment type="caution">
    <text evidence="9">The sequence shown here is derived from an EMBL/GenBank/DDBJ whole genome shotgun (WGS) entry which is preliminary data.</text>
</comment>
<reference evidence="9 10" key="1">
    <citation type="submission" date="2014-01" db="EMBL/GenBank/DDBJ databases">
        <title>Genome sequence determination for a cystic fibrosis isolate, Inquilinus limosus.</title>
        <authorList>
            <person name="Pino M."/>
            <person name="Di Conza J."/>
            <person name="Gutkind G."/>
        </authorList>
    </citation>
    <scope>NUCLEOTIDE SEQUENCE [LARGE SCALE GENOMIC DNA]</scope>
    <source>
        <strain evidence="9 10">MP06</strain>
    </source>
</reference>
<keyword evidence="6 9" id="KW-0067">ATP-binding</keyword>
<dbReference type="GO" id="GO:0016887">
    <property type="term" value="F:ATP hydrolysis activity"/>
    <property type="evidence" value="ECO:0007669"/>
    <property type="project" value="InterPro"/>
</dbReference>
<evidence type="ECO:0000313" key="9">
    <source>
        <dbReference type="EMBL" id="KGM30000.1"/>
    </source>
</evidence>
<dbReference type="Pfam" id="PF00005">
    <property type="entry name" value="ABC_tran"/>
    <property type="match status" value="1"/>
</dbReference>
<evidence type="ECO:0000256" key="2">
    <source>
        <dbReference type="ARBA" id="ARBA00005417"/>
    </source>
</evidence>
<sequence length="180" mass="19849">SVTLRAVLGLVRPPGRVGGQVLWQGRDLRTLPEPALRRVRGGEIAMIFQEPMTALNPVLPIGLQIDESLRTHTDLGRRARRDRARNLLDLVGIPAAARRLDDYPHQFSGGMRQRAMIAIALASEPKLLLADEPTTALDVTIQDQILTLLLQLRDRLGMSVILVTHDLGVVAQSCDRMAVM</sequence>
<dbReference type="InterPro" id="IPR050388">
    <property type="entry name" value="ABC_Ni/Peptide_Import"/>
</dbReference>
<dbReference type="GO" id="GO:0016020">
    <property type="term" value="C:membrane"/>
    <property type="evidence" value="ECO:0007669"/>
    <property type="project" value="UniProtKB-SubCell"/>
</dbReference>
<dbReference type="PANTHER" id="PTHR43297:SF2">
    <property type="entry name" value="DIPEPTIDE TRANSPORT ATP-BINDING PROTEIN DPPD"/>
    <property type="match status" value="1"/>
</dbReference>
<dbReference type="PROSITE" id="PS00211">
    <property type="entry name" value="ABC_TRANSPORTER_1"/>
    <property type="match status" value="1"/>
</dbReference>
<evidence type="ECO:0000256" key="6">
    <source>
        <dbReference type="ARBA" id="ARBA00022840"/>
    </source>
</evidence>
<dbReference type="AlphaFoldDB" id="A0A0A0CW76"/>
<dbReference type="InterPro" id="IPR017871">
    <property type="entry name" value="ABC_transporter-like_CS"/>
</dbReference>
<evidence type="ECO:0000256" key="7">
    <source>
        <dbReference type="ARBA" id="ARBA00023136"/>
    </source>
</evidence>
<feature type="non-terminal residue" evidence="9">
    <location>
        <position position="180"/>
    </location>
</feature>
<evidence type="ECO:0000256" key="3">
    <source>
        <dbReference type="ARBA" id="ARBA00022448"/>
    </source>
</evidence>
<feature type="non-terminal residue" evidence="9">
    <location>
        <position position="1"/>
    </location>
</feature>
<dbReference type="InterPro" id="IPR003439">
    <property type="entry name" value="ABC_transporter-like_ATP-bd"/>
</dbReference>
<organism evidence="9 10">
    <name type="scientific">Inquilinus limosus MP06</name>
    <dbReference type="NCBI Taxonomy" id="1398085"/>
    <lineage>
        <taxon>Bacteria</taxon>
        <taxon>Pseudomonadati</taxon>
        <taxon>Pseudomonadota</taxon>
        <taxon>Alphaproteobacteria</taxon>
        <taxon>Rhodospirillales</taxon>
        <taxon>Rhodospirillaceae</taxon>
        <taxon>Inquilinus</taxon>
    </lineage>
</organism>
<proteinExistence type="inferred from homology"/>
<dbReference type="CDD" id="cd03257">
    <property type="entry name" value="ABC_NikE_OppD_transporters"/>
    <property type="match status" value="1"/>
</dbReference>
<gene>
    <name evidence="9" type="ORF">P409_35695</name>
</gene>
<dbReference type="SUPFAM" id="SSF52540">
    <property type="entry name" value="P-loop containing nucleoside triphosphate hydrolases"/>
    <property type="match status" value="1"/>
</dbReference>
<dbReference type="Gene3D" id="3.40.50.300">
    <property type="entry name" value="P-loop containing nucleotide triphosphate hydrolases"/>
    <property type="match status" value="1"/>
</dbReference>
<accession>A0A0A0CW76</accession>
<comment type="similarity">
    <text evidence="2">Belongs to the ABC transporter superfamily.</text>
</comment>
<keyword evidence="5" id="KW-0547">Nucleotide-binding</keyword>
<comment type="subcellular location">
    <subcellularLocation>
        <location evidence="1">Membrane</location>
    </subcellularLocation>
</comment>
<keyword evidence="4" id="KW-1003">Cell membrane</keyword>
<dbReference type="OrthoDB" id="9802264at2"/>
<dbReference type="PANTHER" id="PTHR43297">
    <property type="entry name" value="OLIGOPEPTIDE TRANSPORT ATP-BINDING PROTEIN APPD"/>
    <property type="match status" value="1"/>
</dbReference>
<feature type="domain" description="ABC transporter" evidence="8">
    <location>
        <begin position="1"/>
        <end position="135"/>
    </location>
</feature>
<evidence type="ECO:0000256" key="1">
    <source>
        <dbReference type="ARBA" id="ARBA00004370"/>
    </source>
</evidence>
<name>A0A0A0CW76_9PROT</name>
<evidence type="ECO:0000256" key="4">
    <source>
        <dbReference type="ARBA" id="ARBA00022475"/>
    </source>
</evidence>
<dbReference type="Proteomes" id="UP000029995">
    <property type="component" value="Unassembled WGS sequence"/>
</dbReference>
<protein>
    <submittedName>
        <fullName evidence="9">Methionine ABC transporter ATP-binding protein</fullName>
    </submittedName>
</protein>
<evidence type="ECO:0000313" key="10">
    <source>
        <dbReference type="Proteomes" id="UP000029995"/>
    </source>
</evidence>
<keyword evidence="3" id="KW-0813">Transport</keyword>